<accession>A0A382CFQ7</accession>
<dbReference type="PIRSF" id="PIRSF004649">
    <property type="entry name" value="MlaC"/>
    <property type="match status" value="1"/>
</dbReference>
<organism evidence="3">
    <name type="scientific">marine metagenome</name>
    <dbReference type="NCBI Taxonomy" id="408172"/>
    <lineage>
        <taxon>unclassified sequences</taxon>
        <taxon>metagenomes</taxon>
        <taxon>ecological metagenomes</taxon>
    </lineage>
</organism>
<dbReference type="PANTHER" id="PTHR36573">
    <property type="entry name" value="INTERMEMBRANE PHOSPHOLIPID TRANSPORT SYSTEM BINDING PROTEIN MLAC"/>
    <property type="match status" value="1"/>
</dbReference>
<gene>
    <name evidence="3" type="ORF">METZ01_LOCUS177780</name>
</gene>
<keyword evidence="2" id="KW-0472">Membrane</keyword>
<name>A0A382CFQ7_9ZZZZ</name>
<evidence type="ECO:0000256" key="1">
    <source>
        <dbReference type="SAM" id="Coils"/>
    </source>
</evidence>
<keyword evidence="2" id="KW-1133">Transmembrane helix</keyword>
<dbReference type="InterPro" id="IPR042245">
    <property type="entry name" value="Tgt2/MlaC_sf"/>
</dbReference>
<evidence type="ECO:0000256" key="2">
    <source>
        <dbReference type="SAM" id="Phobius"/>
    </source>
</evidence>
<dbReference type="InterPro" id="IPR008869">
    <property type="entry name" value="MlaC/ttg2D"/>
</dbReference>
<protein>
    <submittedName>
        <fullName evidence="3">Uncharacterized protein</fullName>
    </submittedName>
</protein>
<dbReference type="Pfam" id="PF05494">
    <property type="entry name" value="MlaC"/>
    <property type="match status" value="1"/>
</dbReference>
<feature type="transmembrane region" description="Helical" evidence="2">
    <location>
        <begin position="38"/>
        <end position="58"/>
    </location>
</feature>
<dbReference type="Gene3D" id="3.10.450.710">
    <property type="entry name" value="Tgt2/MlaC"/>
    <property type="match status" value="1"/>
</dbReference>
<reference evidence="3" key="1">
    <citation type="submission" date="2018-05" db="EMBL/GenBank/DDBJ databases">
        <authorList>
            <person name="Lanie J.A."/>
            <person name="Ng W.-L."/>
            <person name="Kazmierczak K.M."/>
            <person name="Andrzejewski T.M."/>
            <person name="Davidsen T.M."/>
            <person name="Wayne K.J."/>
            <person name="Tettelin H."/>
            <person name="Glass J.I."/>
            <person name="Rusch D."/>
            <person name="Podicherti R."/>
            <person name="Tsui H.-C.T."/>
            <person name="Winkler M.E."/>
        </authorList>
    </citation>
    <scope>NUCLEOTIDE SEQUENCE</scope>
</reference>
<dbReference type="PANTHER" id="PTHR36573:SF1">
    <property type="entry name" value="INTERMEMBRANE PHOSPHOLIPID TRANSPORT SYSTEM BINDING PROTEIN MLAC"/>
    <property type="match status" value="1"/>
</dbReference>
<proteinExistence type="predicted"/>
<dbReference type="AlphaFoldDB" id="A0A382CFQ7"/>
<feature type="coiled-coil region" evidence="1">
    <location>
        <begin position="214"/>
        <end position="241"/>
    </location>
</feature>
<evidence type="ECO:0000313" key="3">
    <source>
        <dbReference type="EMBL" id="SVB24926.1"/>
    </source>
</evidence>
<keyword evidence="2" id="KW-0812">Transmembrane</keyword>
<dbReference type="EMBL" id="UINC01034301">
    <property type="protein sequence ID" value="SVB24926.1"/>
    <property type="molecule type" value="Genomic_DNA"/>
</dbReference>
<sequence length="241" mass="28138">MTYPYLIELLQFELKAKIFLSFRTWKDLSLLMKQKTPFIYVVVIGLMASLAFGSVCFADSQITAKLKSTIDKVIAIVKDENLQKDKAGRRDALRKTIDERFDYRQMVMRSLAKNWDSRSDQERTKFILLFKSLLENSYASKLEAYRDEEIKYTGEVIKGKYALVKTEVVRPSSTIVVDYKLIQENGDWRVYDFVIEGVSMIRNYRSQFTKIIRKDSYETLVQKLTDKINKLEQGAKASEKL</sequence>
<keyword evidence="1" id="KW-0175">Coiled coil</keyword>